<feature type="domain" description="ADYC" evidence="2">
    <location>
        <begin position="180"/>
        <end position="331"/>
    </location>
</feature>
<keyword evidence="1" id="KW-0732">Signal</keyword>
<evidence type="ECO:0000259" key="2">
    <source>
        <dbReference type="Pfam" id="PF20032"/>
    </source>
</evidence>
<feature type="chain" id="PRO_5046114928" evidence="1">
    <location>
        <begin position="31"/>
        <end position="385"/>
    </location>
</feature>
<accession>A0ABT5D6F9</accession>
<comment type="caution">
    <text evidence="3">The sequence shown here is derived from an EMBL/GenBank/DDBJ whole genome shotgun (WGS) entry which is preliminary data.</text>
</comment>
<reference evidence="3 4" key="1">
    <citation type="submission" date="2022-11" db="EMBL/GenBank/DDBJ databases">
        <title>Minimal conservation of predation-associated metabolite biosynthetic gene clusters underscores biosynthetic potential of Myxococcota including descriptions for ten novel species: Archangium lansinium sp. nov., Myxococcus landrumus sp. nov., Nannocystis bai.</title>
        <authorList>
            <person name="Ahearne A."/>
            <person name="Stevens C."/>
            <person name="Dowd S."/>
        </authorList>
    </citation>
    <scope>NUCLEOTIDE SEQUENCE [LARGE SCALE GENOMIC DNA]</scope>
    <source>
        <strain evidence="3 4">NCWAL01</strain>
    </source>
</reference>
<sequence>MDTTTDNRYGAPSRKMTAALLLLMAGTLAAACGEISVPEALATQEAALEPPTHCTPPDCPGGPTNGKGIYISQEAAYCIPDPWGKVLFCPETFTNIPREGVALRGRTFRENEFFPEPADHAQYRVGVRWRKMRVELLRIDARSEGLIVSIRDGATEQVLDGLDVEALVFEFPKEAPRFRMRFRGNGADRGIALYAAEYNVDDKDTWTPSCADGVGTAAFLPQRSVDGVSARVMVNAEQVTLGCRTGAIATCMVWGYRPWEANPHEQPLADSLYGSCLQAKRAAYFVQSGDFHSYTVKGTPIALQDKAGIMSELMPGVEAVWSPDGAICLSPAFRRVPGPGSSGLPALPAVNPLPECSEQLHAAAPRGGLPALLAEPAFLATGRPL</sequence>
<protein>
    <submittedName>
        <fullName evidence="3">ADYC domain-containing protein</fullName>
    </submittedName>
</protein>
<evidence type="ECO:0000313" key="4">
    <source>
        <dbReference type="Proteomes" id="UP001221838"/>
    </source>
</evidence>
<feature type="signal peptide" evidence="1">
    <location>
        <begin position="1"/>
        <end position="30"/>
    </location>
</feature>
<dbReference type="EMBL" id="JAQNDM010000002">
    <property type="protein sequence ID" value="MDC0709131.1"/>
    <property type="molecule type" value="Genomic_DNA"/>
</dbReference>
<evidence type="ECO:0000256" key="1">
    <source>
        <dbReference type="SAM" id="SignalP"/>
    </source>
</evidence>
<dbReference type="InterPro" id="IPR045426">
    <property type="entry name" value="ADYC"/>
</dbReference>
<organism evidence="3 4">
    <name type="scientific">Stigmatella ashevillensis</name>
    <dbReference type="NCBI Taxonomy" id="2995309"/>
    <lineage>
        <taxon>Bacteria</taxon>
        <taxon>Pseudomonadati</taxon>
        <taxon>Myxococcota</taxon>
        <taxon>Myxococcia</taxon>
        <taxon>Myxococcales</taxon>
        <taxon>Cystobacterineae</taxon>
        <taxon>Archangiaceae</taxon>
        <taxon>Stigmatella</taxon>
    </lineage>
</organism>
<gene>
    <name evidence="3" type="ORF">POL68_11715</name>
</gene>
<dbReference type="Proteomes" id="UP001221838">
    <property type="component" value="Unassembled WGS sequence"/>
</dbReference>
<evidence type="ECO:0000313" key="3">
    <source>
        <dbReference type="EMBL" id="MDC0709131.1"/>
    </source>
</evidence>
<dbReference type="RefSeq" id="WP_272137410.1">
    <property type="nucleotide sequence ID" value="NZ_JAQNDM010000002.1"/>
</dbReference>
<name>A0ABT5D6F9_9BACT</name>
<proteinExistence type="predicted"/>
<dbReference type="Pfam" id="PF20032">
    <property type="entry name" value="ADYC"/>
    <property type="match status" value="1"/>
</dbReference>
<keyword evidence="4" id="KW-1185">Reference proteome</keyword>